<keyword evidence="7" id="KW-1185">Reference proteome</keyword>
<dbReference type="Gene3D" id="3.60.21.10">
    <property type="match status" value="1"/>
</dbReference>
<evidence type="ECO:0000256" key="4">
    <source>
        <dbReference type="RuleBase" id="RU004273"/>
    </source>
</evidence>
<dbReference type="SUPFAM" id="SSF56300">
    <property type="entry name" value="Metallo-dependent phosphatases"/>
    <property type="match status" value="1"/>
</dbReference>
<dbReference type="PROSITE" id="PS00125">
    <property type="entry name" value="SER_THR_PHOSPHATASE"/>
    <property type="match status" value="1"/>
</dbReference>
<dbReference type="AlphaFoldDB" id="A0A1J4KQV9"/>
<keyword evidence="3" id="KW-0464">Manganese</keyword>
<reference evidence="6" key="1">
    <citation type="submission" date="2016-10" db="EMBL/GenBank/DDBJ databases">
        <authorList>
            <person name="Benchimol M."/>
            <person name="Almeida L.G."/>
            <person name="Vasconcelos A.T."/>
            <person name="Perreira-Neves A."/>
            <person name="Rosa I.A."/>
            <person name="Tasca T."/>
            <person name="Bogo M.R."/>
            <person name="de Souza W."/>
        </authorList>
    </citation>
    <scope>NUCLEOTIDE SEQUENCE [LARGE SCALE GENOMIC DNA]</scope>
    <source>
        <strain evidence="6">K</strain>
    </source>
</reference>
<evidence type="ECO:0000313" key="7">
    <source>
        <dbReference type="Proteomes" id="UP000179807"/>
    </source>
</evidence>
<evidence type="ECO:0000259" key="5">
    <source>
        <dbReference type="PROSITE" id="PS00125"/>
    </source>
</evidence>
<gene>
    <name evidence="6" type="primary">ppe1</name>
    <name evidence="6" type="ORF">TRFO_16106</name>
</gene>
<dbReference type="SMART" id="SM00156">
    <property type="entry name" value="PP2Ac"/>
    <property type="match status" value="1"/>
</dbReference>
<dbReference type="EMBL" id="MLAK01000493">
    <property type="protein sequence ID" value="OHT13673.1"/>
    <property type="molecule type" value="Genomic_DNA"/>
</dbReference>
<dbReference type="OrthoDB" id="1930084at2759"/>
<dbReference type="InterPro" id="IPR047129">
    <property type="entry name" value="PPA2-like"/>
</dbReference>
<dbReference type="RefSeq" id="XP_068366809.1">
    <property type="nucleotide sequence ID" value="XM_068498781.1"/>
</dbReference>
<evidence type="ECO:0000256" key="1">
    <source>
        <dbReference type="ARBA" id="ARBA00022723"/>
    </source>
</evidence>
<protein>
    <recommendedName>
        <fullName evidence="4">Serine/threonine-protein phosphatase</fullName>
        <ecNumber evidence="4">3.1.3.16</ecNumber>
    </recommendedName>
</protein>
<comment type="similarity">
    <text evidence="4">Belongs to the PPP phosphatase family.</text>
</comment>
<dbReference type="VEuPathDB" id="TrichDB:TRFO_16106"/>
<dbReference type="GO" id="GO:0004722">
    <property type="term" value="F:protein serine/threonine phosphatase activity"/>
    <property type="evidence" value="ECO:0007669"/>
    <property type="project" value="UniProtKB-EC"/>
</dbReference>
<sequence length="304" mass="34945">MSDVDAWIEQLRSGKRLEEEQITSLFSQLMDVLYQEGTIHPLPLPITICGDIHGQLYDLFELFRVSGGVENNRYLFLGDYVDRGYYSLETFSYLAALKLRYPDKIYLLRGNHECRQVNQLYGFYDECVNFYGHAGLWRMCNEVFDLLPIGAVIANRIFCVHGGLSPEIKLIEQVPLFERQDELPSSGALADLTWSDPEEITGWAVNQRGAGWLFGTQPTHEFCQNNKIDLICRAHQLAMSGYQYHFGEQQLVTVWSAPNYMYRSGNDASVLKIDENFNRQFVIFKAVPDDQRVIPDEAAPHYFA</sequence>
<dbReference type="PRINTS" id="PR00114">
    <property type="entry name" value="STPHPHTASE"/>
</dbReference>
<accession>A0A1J4KQV9</accession>
<dbReference type="GeneID" id="94833485"/>
<evidence type="ECO:0000313" key="6">
    <source>
        <dbReference type="EMBL" id="OHT13673.1"/>
    </source>
</evidence>
<organism evidence="6 7">
    <name type="scientific">Tritrichomonas foetus</name>
    <dbReference type="NCBI Taxonomy" id="1144522"/>
    <lineage>
        <taxon>Eukaryota</taxon>
        <taxon>Metamonada</taxon>
        <taxon>Parabasalia</taxon>
        <taxon>Tritrichomonadida</taxon>
        <taxon>Tritrichomonadidae</taxon>
        <taxon>Tritrichomonas</taxon>
    </lineage>
</organism>
<name>A0A1J4KQV9_9EUKA</name>
<dbReference type="InterPro" id="IPR004843">
    <property type="entry name" value="Calcineurin-like_PHP"/>
</dbReference>
<dbReference type="Proteomes" id="UP000179807">
    <property type="component" value="Unassembled WGS sequence"/>
</dbReference>
<dbReference type="CDD" id="cd07415">
    <property type="entry name" value="MPP_PP2A_PP4_PP6"/>
    <property type="match status" value="1"/>
</dbReference>
<keyword evidence="1" id="KW-0479">Metal-binding</keyword>
<dbReference type="EC" id="3.1.3.16" evidence="4"/>
<evidence type="ECO:0000256" key="2">
    <source>
        <dbReference type="ARBA" id="ARBA00022801"/>
    </source>
</evidence>
<dbReference type="InterPro" id="IPR029052">
    <property type="entry name" value="Metallo-depent_PP-like"/>
</dbReference>
<dbReference type="Pfam" id="PF00149">
    <property type="entry name" value="Metallophos"/>
    <property type="match status" value="1"/>
</dbReference>
<dbReference type="PANTHER" id="PTHR45619">
    <property type="entry name" value="SERINE/THREONINE-PROTEIN PHOSPHATASE PP2A-RELATED"/>
    <property type="match status" value="1"/>
</dbReference>
<dbReference type="GO" id="GO:0046872">
    <property type="term" value="F:metal ion binding"/>
    <property type="evidence" value="ECO:0007669"/>
    <property type="project" value="UniProtKB-KW"/>
</dbReference>
<comment type="caution">
    <text evidence="6">The sequence shown here is derived from an EMBL/GenBank/DDBJ whole genome shotgun (WGS) entry which is preliminary data.</text>
</comment>
<comment type="catalytic activity">
    <reaction evidence="4">
        <text>O-phospho-L-threonyl-[protein] + H2O = L-threonyl-[protein] + phosphate</text>
        <dbReference type="Rhea" id="RHEA:47004"/>
        <dbReference type="Rhea" id="RHEA-COMP:11060"/>
        <dbReference type="Rhea" id="RHEA-COMP:11605"/>
        <dbReference type="ChEBI" id="CHEBI:15377"/>
        <dbReference type="ChEBI" id="CHEBI:30013"/>
        <dbReference type="ChEBI" id="CHEBI:43474"/>
        <dbReference type="ChEBI" id="CHEBI:61977"/>
        <dbReference type="EC" id="3.1.3.16"/>
    </reaction>
</comment>
<evidence type="ECO:0000256" key="3">
    <source>
        <dbReference type="ARBA" id="ARBA00023211"/>
    </source>
</evidence>
<proteinExistence type="inferred from homology"/>
<keyword evidence="2 4" id="KW-0378">Hydrolase</keyword>
<feature type="domain" description="Serine/threonine specific protein phosphatases" evidence="5">
    <location>
        <begin position="108"/>
        <end position="113"/>
    </location>
</feature>
<dbReference type="InterPro" id="IPR006186">
    <property type="entry name" value="Ser/Thr-sp_prot-phosphatase"/>
</dbReference>